<reference evidence="2" key="1">
    <citation type="submission" date="2021-06" db="EMBL/GenBank/DDBJ databases">
        <authorList>
            <person name="Kallberg Y."/>
            <person name="Tangrot J."/>
            <person name="Rosling A."/>
        </authorList>
    </citation>
    <scope>NUCLEOTIDE SEQUENCE</scope>
    <source>
        <strain evidence="2">AZ414A</strain>
    </source>
</reference>
<dbReference type="InterPro" id="IPR000719">
    <property type="entry name" value="Prot_kinase_dom"/>
</dbReference>
<comment type="caution">
    <text evidence="2">The sequence shown here is derived from an EMBL/GenBank/DDBJ whole genome shotgun (WGS) entry which is preliminary data.</text>
</comment>
<keyword evidence="3" id="KW-1185">Reference proteome</keyword>
<dbReference type="EMBL" id="CAJVPK010002684">
    <property type="protein sequence ID" value="CAG8616754.1"/>
    <property type="molecule type" value="Genomic_DNA"/>
</dbReference>
<gene>
    <name evidence="2" type="ORF">DEBURN_LOCUS10200</name>
</gene>
<dbReference type="InterPro" id="IPR050167">
    <property type="entry name" value="Ser_Thr_protein_kinase"/>
</dbReference>
<sequence>MAPHKVLRWFSKSKKIGKTEKSDPRKSIEVQWEEKCISNEQKNMDLENSINYLTEFNTVVEWRKHKSLPPPRRRQTKISGVDPRRFGIVEPFFAELDYADLSKEDWNFFINFLSLLDKGNLETDSFDEFETPATISVAKKETISNRRGSATSFYLDNKAERRKTAPMVLGTYKKKIELKIPKDINKVPKVPEVICNKKNDDINNFMKTTTNIQLLSDICPTCERQIMTWQKRLEILYGITIGLIGIHKYDITHKNLHSGNVLINFSETLLGDLRNTCKMYDINSKTIDDNDDYSKKEEILPFMAPEILCYKPYTKSSDIYSFGIIMRELAHLKSPFMNNVNLTIDDETMFEKKNVIIPEIYIKLMNKCLSQDPYERPSAEELYRTIGEWLSKVIFVSNSDLSQQFQEAEGWRLKRVKWEKEGEIHLKKLTSKLSLSDVPISKTRYKSLKDIIEYDNSINIKYCGTEDCKFLVAYYPFLQENKLCDNYIDYINLARLLNRVIVLTNVGPTRISTCQKFPFSFHYDVNSLSQRFPDVKFISQLEFQKWTELRYQKPTASHVFITNGGLNNSIEDMIPYPDTLKRIWCLDKFNLNFDKFSKFKQISTSKNNWKDVENNNDFISFLKSNLQFTQDVLLIRHDIRHPLFFVEKIEQLNYAKHIIDTAEMIINRLRPYVAVQWILEHADENNLIS</sequence>
<dbReference type="GO" id="GO:0005524">
    <property type="term" value="F:ATP binding"/>
    <property type="evidence" value="ECO:0007669"/>
    <property type="project" value="InterPro"/>
</dbReference>
<dbReference type="Proteomes" id="UP000789706">
    <property type="component" value="Unassembled WGS sequence"/>
</dbReference>
<evidence type="ECO:0000313" key="3">
    <source>
        <dbReference type="Proteomes" id="UP000789706"/>
    </source>
</evidence>
<dbReference type="PANTHER" id="PTHR23257">
    <property type="entry name" value="SERINE-THREONINE PROTEIN KINASE"/>
    <property type="match status" value="1"/>
</dbReference>
<dbReference type="InterPro" id="IPR011009">
    <property type="entry name" value="Kinase-like_dom_sf"/>
</dbReference>
<dbReference type="GO" id="GO:0005737">
    <property type="term" value="C:cytoplasm"/>
    <property type="evidence" value="ECO:0007669"/>
    <property type="project" value="TreeGrafter"/>
</dbReference>
<accession>A0A9N9CV44</accession>
<evidence type="ECO:0000313" key="2">
    <source>
        <dbReference type="EMBL" id="CAG8616754.1"/>
    </source>
</evidence>
<protein>
    <submittedName>
        <fullName evidence="2">4756_t:CDS:1</fullName>
    </submittedName>
</protein>
<dbReference type="PROSITE" id="PS50011">
    <property type="entry name" value="PROTEIN_KINASE_DOM"/>
    <property type="match status" value="1"/>
</dbReference>
<proteinExistence type="predicted"/>
<evidence type="ECO:0000259" key="1">
    <source>
        <dbReference type="PROSITE" id="PS50011"/>
    </source>
</evidence>
<dbReference type="Gene3D" id="1.10.510.10">
    <property type="entry name" value="Transferase(Phosphotransferase) domain 1"/>
    <property type="match status" value="1"/>
</dbReference>
<feature type="domain" description="Protein kinase" evidence="1">
    <location>
        <begin position="110"/>
        <end position="390"/>
    </location>
</feature>
<dbReference type="Pfam" id="PF00069">
    <property type="entry name" value="Pkinase"/>
    <property type="match status" value="1"/>
</dbReference>
<name>A0A9N9CV44_9GLOM</name>
<organism evidence="2 3">
    <name type="scientific">Diversispora eburnea</name>
    <dbReference type="NCBI Taxonomy" id="1213867"/>
    <lineage>
        <taxon>Eukaryota</taxon>
        <taxon>Fungi</taxon>
        <taxon>Fungi incertae sedis</taxon>
        <taxon>Mucoromycota</taxon>
        <taxon>Glomeromycotina</taxon>
        <taxon>Glomeromycetes</taxon>
        <taxon>Diversisporales</taxon>
        <taxon>Diversisporaceae</taxon>
        <taxon>Diversispora</taxon>
    </lineage>
</organism>
<dbReference type="SUPFAM" id="SSF56112">
    <property type="entry name" value="Protein kinase-like (PK-like)"/>
    <property type="match status" value="1"/>
</dbReference>
<dbReference type="GO" id="GO:0007165">
    <property type="term" value="P:signal transduction"/>
    <property type="evidence" value="ECO:0007669"/>
    <property type="project" value="TreeGrafter"/>
</dbReference>
<dbReference type="GO" id="GO:0004672">
    <property type="term" value="F:protein kinase activity"/>
    <property type="evidence" value="ECO:0007669"/>
    <property type="project" value="InterPro"/>
</dbReference>
<feature type="non-terminal residue" evidence="2">
    <location>
        <position position="689"/>
    </location>
</feature>
<dbReference type="OrthoDB" id="2020419at2759"/>
<dbReference type="AlphaFoldDB" id="A0A9N9CV44"/>